<dbReference type="Proteomes" id="UP000198677">
    <property type="component" value="Unassembled WGS sequence"/>
</dbReference>
<name>A0A1H7HHV4_9NOCA</name>
<gene>
    <name evidence="2" type="ORF">SAMN05444583_102127</name>
</gene>
<keyword evidence="1" id="KW-1133">Transmembrane helix</keyword>
<feature type="transmembrane region" description="Helical" evidence="1">
    <location>
        <begin position="17"/>
        <end position="34"/>
    </location>
</feature>
<sequence length="60" mass="6313">MTTELEPTKSTRACRRVVTGAAVGALVAVGFVVANRFRTRPSVTQALWDADPIGPDDLAG</sequence>
<keyword evidence="1" id="KW-0472">Membrane</keyword>
<evidence type="ECO:0000313" key="2">
    <source>
        <dbReference type="EMBL" id="SEK49881.1"/>
    </source>
</evidence>
<dbReference type="AlphaFoldDB" id="A0A1H7HHV4"/>
<dbReference type="RefSeq" id="WP_072750498.1">
    <property type="nucleotide sequence ID" value="NZ_FOAW01000002.1"/>
</dbReference>
<protein>
    <submittedName>
        <fullName evidence="2">Uncharacterized protein</fullName>
    </submittedName>
</protein>
<evidence type="ECO:0000256" key="1">
    <source>
        <dbReference type="SAM" id="Phobius"/>
    </source>
</evidence>
<reference evidence="3" key="1">
    <citation type="submission" date="2016-10" db="EMBL/GenBank/DDBJ databases">
        <authorList>
            <person name="Varghese N."/>
            <person name="Submissions S."/>
        </authorList>
    </citation>
    <scope>NUCLEOTIDE SEQUENCE [LARGE SCALE GENOMIC DNA]</scope>
    <source>
        <strain evidence="3">DSM 44675</strain>
    </source>
</reference>
<evidence type="ECO:0000313" key="3">
    <source>
        <dbReference type="Proteomes" id="UP000198677"/>
    </source>
</evidence>
<organism evidence="2 3">
    <name type="scientific">Rhodococcus maanshanensis</name>
    <dbReference type="NCBI Taxonomy" id="183556"/>
    <lineage>
        <taxon>Bacteria</taxon>
        <taxon>Bacillati</taxon>
        <taxon>Actinomycetota</taxon>
        <taxon>Actinomycetes</taxon>
        <taxon>Mycobacteriales</taxon>
        <taxon>Nocardiaceae</taxon>
        <taxon>Rhodococcus</taxon>
    </lineage>
</organism>
<keyword evidence="3" id="KW-1185">Reference proteome</keyword>
<dbReference type="EMBL" id="FOAW01000002">
    <property type="protein sequence ID" value="SEK49881.1"/>
    <property type="molecule type" value="Genomic_DNA"/>
</dbReference>
<keyword evidence="1" id="KW-0812">Transmembrane</keyword>
<accession>A0A1H7HHV4</accession>
<proteinExistence type="predicted"/>